<dbReference type="Proteomes" id="UP001611383">
    <property type="component" value="Chromosome"/>
</dbReference>
<comment type="cofactor">
    <cofactor evidence="2">
        <name>Fe(2+)</name>
        <dbReference type="ChEBI" id="CHEBI:29033"/>
    </cofactor>
    <text evidence="2">Binds 1 Fe(2+) ion.</text>
</comment>
<organism evidence="3 4">
    <name type="scientific">Archangium minus</name>
    <dbReference type="NCBI Taxonomy" id="83450"/>
    <lineage>
        <taxon>Bacteria</taxon>
        <taxon>Pseudomonadati</taxon>
        <taxon>Myxococcota</taxon>
        <taxon>Myxococcia</taxon>
        <taxon>Myxococcales</taxon>
        <taxon>Cystobacterineae</taxon>
        <taxon>Archangiaceae</taxon>
        <taxon>Archangium</taxon>
    </lineage>
</organism>
<keyword evidence="2" id="KW-0479">Metal-binding</keyword>
<gene>
    <name evidence="2 3" type="primary">def</name>
    <name evidence="3" type="ORF">F0U60_51920</name>
</gene>
<dbReference type="Gene3D" id="3.90.45.10">
    <property type="entry name" value="Peptide deformylase"/>
    <property type="match status" value="1"/>
</dbReference>
<comment type="catalytic activity">
    <reaction evidence="2">
        <text>N-terminal N-formyl-L-methionyl-[peptide] + H2O = N-terminal L-methionyl-[peptide] + formate</text>
        <dbReference type="Rhea" id="RHEA:24420"/>
        <dbReference type="Rhea" id="RHEA-COMP:10639"/>
        <dbReference type="Rhea" id="RHEA-COMP:10640"/>
        <dbReference type="ChEBI" id="CHEBI:15377"/>
        <dbReference type="ChEBI" id="CHEBI:15740"/>
        <dbReference type="ChEBI" id="CHEBI:49298"/>
        <dbReference type="ChEBI" id="CHEBI:64731"/>
        <dbReference type="EC" id="3.5.1.88"/>
    </reaction>
</comment>
<evidence type="ECO:0000313" key="4">
    <source>
        <dbReference type="Proteomes" id="UP001611383"/>
    </source>
</evidence>
<proteinExistence type="inferred from homology"/>
<sequence length="172" mass="19807">MARDIVIWPNKVLSTPTKPVTDFGENLTKLLEEMFDAMKEAEGIGIAANQVGVPLRCSWVGREDGTFFEIINPQILEKSGPVTLEEGCLSVPEQYERTPRFHKVKVKYQDRAGEWHELEVEGRLAHVLQHEIDHLDGHVFVDHLSNLKRSLILEKMKKLQKAMKRHKDKDKE</sequence>
<feature type="active site" evidence="2">
    <location>
        <position position="131"/>
    </location>
</feature>
<dbReference type="HAMAP" id="MF_00163">
    <property type="entry name" value="Pep_deformylase"/>
    <property type="match status" value="1"/>
</dbReference>
<feature type="binding site" evidence="2">
    <location>
        <position position="130"/>
    </location>
    <ligand>
        <name>Fe cation</name>
        <dbReference type="ChEBI" id="CHEBI:24875"/>
    </ligand>
</feature>
<dbReference type="InterPro" id="IPR036821">
    <property type="entry name" value="Peptide_deformylase_sf"/>
</dbReference>
<evidence type="ECO:0000313" key="3">
    <source>
        <dbReference type="EMBL" id="WNG51678.1"/>
    </source>
</evidence>
<keyword evidence="2" id="KW-0648">Protein biosynthesis</keyword>
<dbReference type="NCBIfam" id="NF001159">
    <property type="entry name" value="PRK00150.1-3"/>
    <property type="match status" value="1"/>
</dbReference>
<feature type="binding site" evidence="2">
    <location>
        <position position="134"/>
    </location>
    <ligand>
        <name>Fe cation</name>
        <dbReference type="ChEBI" id="CHEBI:24875"/>
    </ligand>
</feature>
<reference evidence="3 4" key="1">
    <citation type="submission" date="2019-08" db="EMBL/GenBank/DDBJ databases">
        <title>Archangium and Cystobacter genomes.</title>
        <authorList>
            <person name="Chen I.-C.K."/>
            <person name="Wielgoss S."/>
        </authorList>
    </citation>
    <scope>NUCLEOTIDE SEQUENCE [LARGE SCALE GENOMIC DNA]</scope>
    <source>
        <strain evidence="3 4">Cbm 6</strain>
    </source>
</reference>
<evidence type="ECO:0000256" key="1">
    <source>
        <dbReference type="ARBA" id="ARBA00010759"/>
    </source>
</evidence>
<keyword evidence="4" id="KW-1185">Reference proteome</keyword>
<comment type="similarity">
    <text evidence="1 2">Belongs to the polypeptide deformylase family.</text>
</comment>
<dbReference type="RefSeq" id="WP_395811965.1">
    <property type="nucleotide sequence ID" value="NZ_CP043494.1"/>
</dbReference>
<keyword evidence="2" id="KW-0408">Iron</keyword>
<dbReference type="NCBIfam" id="TIGR00079">
    <property type="entry name" value="pept_deformyl"/>
    <property type="match status" value="1"/>
</dbReference>
<dbReference type="PRINTS" id="PR01576">
    <property type="entry name" value="PDEFORMYLASE"/>
</dbReference>
<evidence type="ECO:0000256" key="2">
    <source>
        <dbReference type="HAMAP-Rule" id="MF_00163"/>
    </source>
</evidence>
<dbReference type="GO" id="GO:0042586">
    <property type="term" value="F:peptide deformylase activity"/>
    <property type="evidence" value="ECO:0007669"/>
    <property type="project" value="UniProtKB-EC"/>
</dbReference>
<comment type="function">
    <text evidence="2">Removes the formyl group from the N-terminal Met of newly synthesized proteins. Requires at least a dipeptide for an efficient rate of reaction. N-terminal L-methionine is a prerequisite for activity but the enzyme has broad specificity at other positions.</text>
</comment>
<dbReference type="EMBL" id="CP043494">
    <property type="protein sequence ID" value="WNG51678.1"/>
    <property type="molecule type" value="Genomic_DNA"/>
</dbReference>
<dbReference type="Pfam" id="PF01327">
    <property type="entry name" value="Pep_deformylase"/>
    <property type="match status" value="1"/>
</dbReference>
<name>A0ABY9X8E6_9BACT</name>
<feature type="binding site" evidence="2">
    <location>
        <position position="88"/>
    </location>
    <ligand>
        <name>Fe cation</name>
        <dbReference type="ChEBI" id="CHEBI:24875"/>
    </ligand>
</feature>
<dbReference type="CDD" id="cd00487">
    <property type="entry name" value="Pep_deformylase"/>
    <property type="match status" value="1"/>
</dbReference>
<dbReference type="EC" id="3.5.1.88" evidence="2"/>
<dbReference type="PIRSF" id="PIRSF004749">
    <property type="entry name" value="Pep_def"/>
    <property type="match status" value="1"/>
</dbReference>
<protein>
    <recommendedName>
        <fullName evidence="2">Peptide deformylase</fullName>
        <shortName evidence="2">PDF</shortName>
        <ecNumber evidence="2">3.5.1.88</ecNumber>
    </recommendedName>
    <alternativeName>
        <fullName evidence="2">Polypeptide deformylase</fullName>
    </alternativeName>
</protein>
<keyword evidence="2 3" id="KW-0378">Hydrolase</keyword>
<accession>A0ABY9X8E6</accession>
<dbReference type="SUPFAM" id="SSF56420">
    <property type="entry name" value="Peptide deformylase"/>
    <property type="match status" value="1"/>
</dbReference>
<dbReference type="InterPro" id="IPR023635">
    <property type="entry name" value="Peptide_deformylase"/>
</dbReference>
<dbReference type="PANTHER" id="PTHR10458">
    <property type="entry name" value="PEPTIDE DEFORMYLASE"/>
    <property type="match status" value="1"/>
</dbReference>
<dbReference type="PANTHER" id="PTHR10458:SF22">
    <property type="entry name" value="PEPTIDE DEFORMYLASE"/>
    <property type="match status" value="1"/>
</dbReference>